<organism evidence="9">
    <name type="scientific">Arabidopsis lyrata subsp. lyrata</name>
    <name type="common">Lyre-leaved rock-cress</name>
    <dbReference type="NCBI Taxonomy" id="81972"/>
    <lineage>
        <taxon>Eukaryota</taxon>
        <taxon>Viridiplantae</taxon>
        <taxon>Streptophyta</taxon>
        <taxon>Embryophyta</taxon>
        <taxon>Tracheophyta</taxon>
        <taxon>Spermatophyta</taxon>
        <taxon>Magnoliopsida</taxon>
        <taxon>eudicotyledons</taxon>
        <taxon>Gunneridae</taxon>
        <taxon>Pentapetalae</taxon>
        <taxon>rosids</taxon>
        <taxon>malvids</taxon>
        <taxon>Brassicales</taxon>
        <taxon>Brassicaceae</taxon>
        <taxon>Camelineae</taxon>
        <taxon>Arabidopsis</taxon>
    </lineage>
</organism>
<dbReference type="AlphaFoldDB" id="D7L583"/>
<protein>
    <recommendedName>
        <fullName evidence="7">WPP domain-containing protein</fullName>
    </recommendedName>
</protein>
<evidence type="ECO:0000259" key="7">
    <source>
        <dbReference type="Pfam" id="PF13943"/>
    </source>
</evidence>
<dbReference type="Gene3D" id="1.10.246.200">
    <property type="entry name" value="WPP domain"/>
    <property type="match status" value="1"/>
</dbReference>
<keyword evidence="4" id="KW-0539">Nucleus</keyword>
<keyword evidence="6" id="KW-0732">Signal</keyword>
<accession>D7L583</accession>
<reference evidence="9" key="1">
    <citation type="journal article" date="2011" name="Nat. Genet.">
        <title>The Arabidopsis lyrata genome sequence and the basis of rapid genome size change.</title>
        <authorList>
            <person name="Hu T.T."/>
            <person name="Pattyn P."/>
            <person name="Bakker E.G."/>
            <person name="Cao J."/>
            <person name="Cheng J.-F."/>
            <person name="Clark R.M."/>
            <person name="Fahlgren N."/>
            <person name="Fawcett J.A."/>
            <person name="Grimwood J."/>
            <person name="Gundlach H."/>
            <person name="Haberer G."/>
            <person name="Hollister J.D."/>
            <person name="Ossowski S."/>
            <person name="Ottilar R.P."/>
            <person name="Salamov A.A."/>
            <person name="Schneeberger K."/>
            <person name="Spannagl M."/>
            <person name="Wang X."/>
            <person name="Yang L."/>
            <person name="Nasrallah M.E."/>
            <person name="Bergelson J."/>
            <person name="Carrington J.C."/>
            <person name="Gaut B.S."/>
            <person name="Schmutz J."/>
            <person name="Mayer K.F.X."/>
            <person name="Van de Peer Y."/>
            <person name="Grigoriev I.V."/>
            <person name="Nordborg M."/>
            <person name="Weigel D."/>
            <person name="Guo Y.-L."/>
        </authorList>
    </citation>
    <scope>NUCLEOTIDE SEQUENCE [LARGE SCALE GENOMIC DNA]</scope>
    <source>
        <strain evidence="9">cv. MN47</strain>
    </source>
</reference>
<dbReference type="Gramene" id="scaffold_303787.1">
    <property type="protein sequence ID" value="scaffold_303787.1"/>
    <property type="gene ID" value="scaffold_303787.1"/>
</dbReference>
<evidence type="ECO:0000256" key="5">
    <source>
        <dbReference type="SAM" id="MobiDB-lite"/>
    </source>
</evidence>
<evidence type="ECO:0000313" key="9">
    <source>
        <dbReference type="Proteomes" id="UP000008694"/>
    </source>
</evidence>
<dbReference type="HOGENOM" id="CLU_2112206_0_0_1"/>
<dbReference type="InterPro" id="IPR038214">
    <property type="entry name" value="WPP_sf"/>
</dbReference>
<dbReference type="GO" id="GO:0005737">
    <property type="term" value="C:cytoplasm"/>
    <property type="evidence" value="ECO:0007669"/>
    <property type="project" value="UniProtKB-SubCell"/>
</dbReference>
<evidence type="ECO:0000256" key="6">
    <source>
        <dbReference type="SAM" id="SignalP"/>
    </source>
</evidence>
<feature type="chain" id="PRO_5003101450" description="WPP domain-containing protein" evidence="6">
    <location>
        <begin position="29"/>
        <end position="115"/>
    </location>
</feature>
<name>D7L583_ARALL</name>
<evidence type="ECO:0000256" key="1">
    <source>
        <dbReference type="ARBA" id="ARBA00004123"/>
    </source>
</evidence>
<dbReference type="InterPro" id="IPR044692">
    <property type="entry name" value="WPP1/2/3"/>
</dbReference>
<evidence type="ECO:0000256" key="2">
    <source>
        <dbReference type="ARBA" id="ARBA00004496"/>
    </source>
</evidence>
<feature type="region of interest" description="Disordered" evidence="5">
    <location>
        <begin position="80"/>
        <end position="115"/>
    </location>
</feature>
<dbReference type="PANTHER" id="PTHR34362:SF1">
    <property type="entry name" value="WPP DOMAIN-CONTAINING PROTEIN 1-RELATED"/>
    <property type="match status" value="1"/>
</dbReference>
<evidence type="ECO:0000313" key="8">
    <source>
        <dbReference type="EMBL" id="EFH60184.1"/>
    </source>
</evidence>
<feature type="signal peptide" evidence="6">
    <location>
        <begin position="1"/>
        <end position="28"/>
    </location>
</feature>
<dbReference type="GO" id="GO:0000278">
    <property type="term" value="P:mitotic cell cycle"/>
    <property type="evidence" value="ECO:0007669"/>
    <property type="project" value="InterPro"/>
</dbReference>
<gene>
    <name evidence="8" type="ORF">ARALYDRAFT_899817</name>
</gene>
<evidence type="ECO:0000256" key="3">
    <source>
        <dbReference type="ARBA" id="ARBA00022490"/>
    </source>
</evidence>
<dbReference type="Proteomes" id="UP000008694">
    <property type="component" value="Unassembled WGS sequence"/>
</dbReference>
<keyword evidence="3" id="KW-0963">Cytoplasm</keyword>
<comment type="subcellular location">
    <subcellularLocation>
        <location evidence="2">Cytoplasm</location>
    </subcellularLocation>
    <subcellularLocation>
        <location evidence="1">Nucleus</location>
    </subcellularLocation>
</comment>
<dbReference type="PANTHER" id="PTHR34362">
    <property type="entry name" value="WPP DOMAIN-CONTAINING PROTEIN 1-RELATED"/>
    <property type="match status" value="1"/>
</dbReference>
<sequence>MAANWTRVSFFLALVMTVAILSPAVVSGRNAFSDFKSIEDEAYAVASAAVISDEDGIEILKTYSKEISKGMLEFVKAKTNVASPPPKDGDGIELAADSKLDSSEDFKEDDCKSKA</sequence>
<dbReference type="KEGG" id="aly:9322052"/>
<dbReference type="GO" id="GO:0005634">
    <property type="term" value="C:nucleus"/>
    <property type="evidence" value="ECO:0007669"/>
    <property type="project" value="UniProtKB-SubCell"/>
</dbReference>
<dbReference type="STRING" id="81972.D7L583"/>
<dbReference type="OrthoDB" id="1927559at2759"/>
<proteinExistence type="predicted"/>
<feature type="compositionally biased region" description="Basic and acidic residues" evidence="5">
    <location>
        <begin position="96"/>
        <end position="115"/>
    </location>
</feature>
<dbReference type="EMBL" id="GL348715">
    <property type="protein sequence ID" value="EFH60184.1"/>
    <property type="molecule type" value="Genomic_DNA"/>
</dbReference>
<keyword evidence="9" id="KW-1185">Reference proteome</keyword>
<evidence type="ECO:0000256" key="4">
    <source>
        <dbReference type="ARBA" id="ARBA00023242"/>
    </source>
</evidence>
<dbReference type="InterPro" id="IPR025265">
    <property type="entry name" value="WPP_dom"/>
</dbReference>
<feature type="domain" description="WPP" evidence="7">
    <location>
        <begin position="26"/>
        <end position="82"/>
    </location>
</feature>
<dbReference type="Pfam" id="PF13943">
    <property type="entry name" value="WPP"/>
    <property type="match status" value="1"/>
</dbReference>
<dbReference type="GO" id="GO:0048527">
    <property type="term" value="P:lateral root development"/>
    <property type="evidence" value="ECO:0007669"/>
    <property type="project" value="InterPro"/>
</dbReference>